<sequence length="59" mass="6752">MVPQHRPAVTIHAYEVLKTWMDEILMCGQEDPTPAEDVPNIIANAFLDQIMDNLWLTNT</sequence>
<organism evidence="1 2">
    <name type="scientific">Suillus subaureus</name>
    <dbReference type="NCBI Taxonomy" id="48587"/>
    <lineage>
        <taxon>Eukaryota</taxon>
        <taxon>Fungi</taxon>
        <taxon>Dikarya</taxon>
        <taxon>Basidiomycota</taxon>
        <taxon>Agaricomycotina</taxon>
        <taxon>Agaricomycetes</taxon>
        <taxon>Agaricomycetidae</taxon>
        <taxon>Boletales</taxon>
        <taxon>Suillineae</taxon>
        <taxon>Suillaceae</taxon>
        <taxon>Suillus</taxon>
    </lineage>
</organism>
<protein>
    <submittedName>
        <fullName evidence="1">Uncharacterized protein</fullName>
    </submittedName>
</protein>
<keyword evidence="2" id="KW-1185">Reference proteome</keyword>
<proteinExistence type="predicted"/>
<dbReference type="AlphaFoldDB" id="A0A9P7JET9"/>
<name>A0A9P7JET9_9AGAM</name>
<reference evidence="1" key="1">
    <citation type="journal article" date="2020" name="New Phytol.">
        <title>Comparative genomics reveals dynamic genome evolution in host specialist ectomycorrhizal fungi.</title>
        <authorList>
            <person name="Lofgren L.A."/>
            <person name="Nguyen N.H."/>
            <person name="Vilgalys R."/>
            <person name="Ruytinx J."/>
            <person name="Liao H.L."/>
            <person name="Branco S."/>
            <person name="Kuo A."/>
            <person name="LaButti K."/>
            <person name="Lipzen A."/>
            <person name="Andreopoulos W."/>
            <person name="Pangilinan J."/>
            <person name="Riley R."/>
            <person name="Hundley H."/>
            <person name="Na H."/>
            <person name="Barry K."/>
            <person name="Grigoriev I.V."/>
            <person name="Stajich J.E."/>
            <person name="Kennedy P.G."/>
        </authorList>
    </citation>
    <scope>NUCLEOTIDE SEQUENCE</scope>
    <source>
        <strain evidence="1">MN1</strain>
    </source>
</reference>
<gene>
    <name evidence="1" type="ORF">BJ212DRAFT_1479530</name>
</gene>
<dbReference type="Proteomes" id="UP000807769">
    <property type="component" value="Unassembled WGS sequence"/>
</dbReference>
<evidence type="ECO:0000313" key="1">
    <source>
        <dbReference type="EMBL" id="KAG1818521.1"/>
    </source>
</evidence>
<dbReference type="RefSeq" id="XP_041194393.1">
    <property type="nucleotide sequence ID" value="XM_041339898.1"/>
</dbReference>
<dbReference type="EMBL" id="JABBWG010000011">
    <property type="protein sequence ID" value="KAG1818521.1"/>
    <property type="molecule type" value="Genomic_DNA"/>
</dbReference>
<comment type="caution">
    <text evidence="1">The sequence shown here is derived from an EMBL/GenBank/DDBJ whole genome shotgun (WGS) entry which is preliminary data.</text>
</comment>
<evidence type="ECO:0000313" key="2">
    <source>
        <dbReference type="Proteomes" id="UP000807769"/>
    </source>
</evidence>
<accession>A0A9P7JET9</accession>
<dbReference type="GeneID" id="64633914"/>